<dbReference type="RefSeq" id="WP_407990625.1">
    <property type="nucleotide sequence ID" value="NZ_AP035881.2"/>
</dbReference>
<dbReference type="AlphaFoldDB" id="A0AB33JYP7"/>
<sequence length="103" mass="10971">MSGNGWSGSHFASLSGDGRYVAFQSLPTNLVPQPLNRAYHVFVRDLLLGTTRVVTTAAAGTDGGGYAGALSPSGTYITFYSWATDLVPGWTDGSNPQIYLRRI</sequence>
<name>A0AB33JYP7_9ACTN</name>
<evidence type="ECO:0000313" key="1">
    <source>
        <dbReference type="EMBL" id="BFP48394.1"/>
    </source>
</evidence>
<dbReference type="Gene3D" id="2.120.10.30">
    <property type="entry name" value="TolB, C-terminal domain"/>
    <property type="match status" value="1"/>
</dbReference>
<protein>
    <submittedName>
        <fullName evidence="1">Uncharacterized protein</fullName>
    </submittedName>
</protein>
<dbReference type="InterPro" id="IPR011042">
    <property type="entry name" value="6-blade_b-propeller_TolB-like"/>
</dbReference>
<dbReference type="SUPFAM" id="SSF82171">
    <property type="entry name" value="DPP6 N-terminal domain-like"/>
    <property type="match status" value="1"/>
</dbReference>
<proteinExistence type="predicted"/>
<reference evidence="1" key="1">
    <citation type="submission" date="2024-07" db="EMBL/GenBank/DDBJ databases">
        <title>Complete genome sequences of cellulolytic bacteria, Kitasatospora sp. CMC57 and Streptomyces sp. CMC78, isolated from Japanese agricultural soil.</title>
        <authorList>
            <person name="Hashimoto T."/>
            <person name="Ito M."/>
            <person name="Iwamoto M."/>
            <person name="Fukahori D."/>
            <person name="Shoda T."/>
            <person name="Sakoda M."/>
            <person name="Morohoshi T."/>
            <person name="Mitsuboshi M."/>
            <person name="Nishizawa T."/>
        </authorList>
    </citation>
    <scope>NUCLEOTIDE SEQUENCE</scope>
    <source>
        <strain evidence="1">CMC57</strain>
    </source>
</reference>
<organism evidence="1">
    <name type="scientific">Kitasatospora sp. CMC57</name>
    <dbReference type="NCBI Taxonomy" id="3231513"/>
    <lineage>
        <taxon>Bacteria</taxon>
        <taxon>Bacillati</taxon>
        <taxon>Actinomycetota</taxon>
        <taxon>Actinomycetes</taxon>
        <taxon>Kitasatosporales</taxon>
        <taxon>Streptomycetaceae</taxon>
        <taxon>Kitasatospora</taxon>
    </lineage>
</organism>
<dbReference type="EMBL" id="AP035881">
    <property type="protein sequence ID" value="BFP48394.1"/>
    <property type="molecule type" value="Genomic_DNA"/>
</dbReference>
<gene>
    <name evidence="1" type="ORF">KCMC57_47620</name>
</gene>
<accession>A0AB33JYP7</accession>